<dbReference type="PROSITE" id="PS50255">
    <property type="entry name" value="CYTOCHROME_B5_2"/>
    <property type="match status" value="1"/>
</dbReference>
<evidence type="ECO:0000256" key="3">
    <source>
        <dbReference type="ARBA" id="ARBA00022692"/>
    </source>
</evidence>
<name>A0A8X7NLE1_CANPA</name>
<dbReference type="Pfam" id="PF00173">
    <property type="entry name" value="Cyt-b5"/>
    <property type="match status" value="1"/>
</dbReference>
<dbReference type="Proteomes" id="UP000590412">
    <property type="component" value="Unassembled WGS sequence"/>
</dbReference>
<keyword evidence="2" id="KW-0349">Heme</keyword>
<gene>
    <name evidence="10" type="ORF">FOB60_003600</name>
</gene>
<protein>
    <submittedName>
        <fullName evidence="10">Cytochrome b5-like Heme/Steroid binding domain family protein</fullName>
    </submittedName>
</protein>
<dbReference type="GO" id="GO:0016020">
    <property type="term" value="C:membrane"/>
    <property type="evidence" value="ECO:0007669"/>
    <property type="project" value="UniProtKB-SubCell"/>
</dbReference>
<accession>A0A8X7NLE1</accession>
<dbReference type="PANTHER" id="PTHR19359">
    <property type="entry name" value="CYTOCHROME B5"/>
    <property type="match status" value="1"/>
</dbReference>
<evidence type="ECO:0000256" key="5">
    <source>
        <dbReference type="ARBA" id="ARBA00023004"/>
    </source>
</evidence>
<keyword evidence="3 8" id="KW-0812">Transmembrane</keyword>
<keyword evidence="4" id="KW-0479">Metal-binding</keyword>
<dbReference type="GO" id="GO:0020037">
    <property type="term" value="F:heme binding"/>
    <property type="evidence" value="ECO:0007669"/>
    <property type="project" value="TreeGrafter"/>
</dbReference>
<dbReference type="Gene3D" id="3.10.120.10">
    <property type="entry name" value="Cytochrome b5-like heme/steroid binding domain"/>
    <property type="match status" value="1"/>
</dbReference>
<evidence type="ECO:0000256" key="2">
    <source>
        <dbReference type="ARBA" id="ARBA00022617"/>
    </source>
</evidence>
<feature type="domain" description="Cytochrome b5 heme-binding" evidence="9">
    <location>
        <begin position="7"/>
        <end position="83"/>
    </location>
</feature>
<comment type="caution">
    <text evidence="10">The sequence shown here is derived from an EMBL/GenBank/DDBJ whole genome shotgun (WGS) entry which is preliminary data.</text>
</comment>
<keyword evidence="6 8" id="KW-0472">Membrane</keyword>
<keyword evidence="5" id="KW-0408">Iron</keyword>
<dbReference type="OrthoDB" id="260519at2759"/>
<dbReference type="InterPro" id="IPR001199">
    <property type="entry name" value="Cyt_B5-like_heme/steroid-bd"/>
</dbReference>
<comment type="subcellular location">
    <subcellularLocation>
        <location evidence="1">Membrane</location>
    </subcellularLocation>
</comment>
<dbReference type="SUPFAM" id="SSF55856">
    <property type="entry name" value="Cytochrome b5-like heme/steroid binding domain"/>
    <property type="match status" value="1"/>
</dbReference>
<keyword evidence="8" id="KW-1133">Transmembrane helix</keyword>
<comment type="similarity">
    <text evidence="7">Belongs to the cytochrome b5 family.</text>
</comment>
<dbReference type="InterPro" id="IPR050668">
    <property type="entry name" value="Cytochrome_b5"/>
</dbReference>
<dbReference type="InterPro" id="IPR036400">
    <property type="entry name" value="Cyt_B5-like_heme/steroid_sf"/>
</dbReference>
<dbReference type="FunFam" id="3.10.120.10:FF:000002">
    <property type="entry name" value="Cytochrome b5 type B"/>
    <property type="match status" value="1"/>
</dbReference>
<evidence type="ECO:0000313" key="10">
    <source>
        <dbReference type="EMBL" id="KAF6050932.1"/>
    </source>
</evidence>
<dbReference type="PRINTS" id="PR00363">
    <property type="entry name" value="CYTOCHROMEB5"/>
</dbReference>
<proteinExistence type="inferred from homology"/>
<dbReference type="AlphaFoldDB" id="A0A8X7NLE1"/>
<dbReference type="SMART" id="SM01117">
    <property type="entry name" value="Cyt-b5"/>
    <property type="match status" value="1"/>
</dbReference>
<evidence type="ECO:0000256" key="4">
    <source>
        <dbReference type="ARBA" id="ARBA00022723"/>
    </source>
</evidence>
<evidence type="ECO:0000256" key="7">
    <source>
        <dbReference type="ARBA" id="ARBA00038168"/>
    </source>
</evidence>
<evidence type="ECO:0000259" key="9">
    <source>
        <dbReference type="PROSITE" id="PS50255"/>
    </source>
</evidence>
<organism evidence="10 11">
    <name type="scientific">Candida parapsilosis</name>
    <name type="common">Yeast</name>
    <dbReference type="NCBI Taxonomy" id="5480"/>
    <lineage>
        <taxon>Eukaryota</taxon>
        <taxon>Fungi</taxon>
        <taxon>Dikarya</taxon>
        <taxon>Ascomycota</taxon>
        <taxon>Saccharomycotina</taxon>
        <taxon>Pichiomycetes</taxon>
        <taxon>Debaryomycetaceae</taxon>
        <taxon>Candida/Lodderomyces clade</taxon>
        <taxon>Candida</taxon>
    </lineage>
</organism>
<sequence>MSRSSRRDYYSLQEIKKHDQPTDLWMVLYNKVYDVTDFCKYHLGGIEVLYDCGGSDATQAFEDVGHSDFAVEMLQPYLIGQVVPDEQREYHKLPAEEPFTDSTDVIESINFDEQEVEKLNEYVVRRVKESTNLTVLTFVALSSFILLVLIHIHR</sequence>
<dbReference type="PANTHER" id="PTHR19359:SF95">
    <property type="entry name" value="CYTOCHROME B5 TYPE B"/>
    <property type="match status" value="1"/>
</dbReference>
<evidence type="ECO:0000256" key="8">
    <source>
        <dbReference type="SAM" id="Phobius"/>
    </source>
</evidence>
<dbReference type="GO" id="GO:0046872">
    <property type="term" value="F:metal ion binding"/>
    <property type="evidence" value="ECO:0007669"/>
    <property type="project" value="UniProtKB-KW"/>
</dbReference>
<reference evidence="10" key="1">
    <citation type="submission" date="2020-03" db="EMBL/GenBank/DDBJ databases">
        <title>FDA dAtabase for Regulatory Grade micrObial Sequences (FDA-ARGOS): Supporting development and validation of Infectious Disease Dx tests.</title>
        <authorList>
            <person name="Campos J."/>
            <person name="Goldberg B."/>
            <person name="Tallon L."/>
            <person name="Sadzewicz L."/>
            <person name="Vavikolanu K."/>
            <person name="Mehta A."/>
            <person name="Aluvathingal J."/>
            <person name="Nadendla S."/>
            <person name="Nandy P."/>
            <person name="Geyer C."/>
            <person name="Yan Y."/>
            <person name="Sichtig H."/>
        </authorList>
    </citation>
    <scope>NUCLEOTIDE SEQUENCE [LARGE SCALE GENOMIC DNA]</scope>
    <source>
        <strain evidence="10">FDAARGOS_652</strain>
    </source>
</reference>
<evidence type="ECO:0000256" key="6">
    <source>
        <dbReference type="ARBA" id="ARBA00023136"/>
    </source>
</evidence>
<dbReference type="EMBL" id="JABWAB010000005">
    <property type="protein sequence ID" value="KAF6050932.1"/>
    <property type="molecule type" value="Genomic_DNA"/>
</dbReference>
<evidence type="ECO:0000256" key="1">
    <source>
        <dbReference type="ARBA" id="ARBA00004370"/>
    </source>
</evidence>
<evidence type="ECO:0000313" key="11">
    <source>
        <dbReference type="Proteomes" id="UP000590412"/>
    </source>
</evidence>
<feature type="transmembrane region" description="Helical" evidence="8">
    <location>
        <begin position="133"/>
        <end position="152"/>
    </location>
</feature>